<dbReference type="Gene3D" id="3.30.379.10">
    <property type="entry name" value="Chitobiase/beta-hexosaminidase domain 2-like"/>
    <property type="match status" value="1"/>
</dbReference>
<dbReference type="GO" id="GO:0016020">
    <property type="term" value="C:membrane"/>
    <property type="evidence" value="ECO:0007669"/>
    <property type="project" value="TreeGrafter"/>
</dbReference>
<dbReference type="GO" id="GO:0005975">
    <property type="term" value="P:carbohydrate metabolic process"/>
    <property type="evidence" value="ECO:0007669"/>
    <property type="project" value="InterPro"/>
</dbReference>
<evidence type="ECO:0000256" key="2">
    <source>
        <dbReference type="ARBA" id="ARBA00006285"/>
    </source>
</evidence>
<protein>
    <recommendedName>
        <fullName evidence="3">beta-N-acetylhexosaminidase</fullName>
        <ecNumber evidence="3">3.2.1.52</ecNumber>
    </recommendedName>
</protein>
<comment type="similarity">
    <text evidence="2">Belongs to the glycosyl hydrolase 20 family.</text>
</comment>
<evidence type="ECO:0000313" key="10">
    <source>
        <dbReference type="EMBL" id="GHI89547.1"/>
    </source>
</evidence>
<dbReference type="SUPFAM" id="SSF51445">
    <property type="entry name" value="(Trans)glycosidases"/>
    <property type="match status" value="1"/>
</dbReference>
<dbReference type="EC" id="3.2.1.52" evidence="3"/>
<accession>A0A919H324</accession>
<dbReference type="Gene3D" id="3.20.20.80">
    <property type="entry name" value="Glycosidases"/>
    <property type="match status" value="1"/>
</dbReference>
<keyword evidence="7" id="KW-0732">Signal</keyword>
<evidence type="ECO:0000259" key="9">
    <source>
        <dbReference type="Pfam" id="PF02838"/>
    </source>
</evidence>
<organism evidence="10 11">
    <name type="scientific">Streptomyces xanthophaeus</name>
    <dbReference type="NCBI Taxonomy" id="67385"/>
    <lineage>
        <taxon>Bacteria</taxon>
        <taxon>Bacillati</taxon>
        <taxon>Actinomycetota</taxon>
        <taxon>Actinomycetes</taxon>
        <taxon>Kitasatosporales</taxon>
        <taxon>Streptomycetaceae</taxon>
        <taxon>Streptomyces</taxon>
    </lineage>
</organism>
<evidence type="ECO:0000256" key="5">
    <source>
        <dbReference type="ARBA" id="ARBA00023295"/>
    </source>
</evidence>
<feature type="active site" description="Proton donor" evidence="6">
    <location>
        <position position="345"/>
    </location>
</feature>
<evidence type="ECO:0000256" key="7">
    <source>
        <dbReference type="SAM" id="SignalP"/>
    </source>
</evidence>
<dbReference type="Pfam" id="PF02838">
    <property type="entry name" value="Glyco_hydro_20b"/>
    <property type="match status" value="1"/>
</dbReference>
<dbReference type="GO" id="GO:0004563">
    <property type="term" value="F:beta-N-acetylhexosaminidase activity"/>
    <property type="evidence" value="ECO:0007669"/>
    <property type="project" value="UniProtKB-EC"/>
</dbReference>
<evidence type="ECO:0000256" key="4">
    <source>
        <dbReference type="ARBA" id="ARBA00022801"/>
    </source>
</evidence>
<evidence type="ECO:0000259" key="8">
    <source>
        <dbReference type="Pfam" id="PF00728"/>
    </source>
</evidence>
<dbReference type="PANTHER" id="PTHR22600">
    <property type="entry name" value="BETA-HEXOSAMINIDASE"/>
    <property type="match status" value="1"/>
</dbReference>
<dbReference type="RefSeq" id="WP_031149996.1">
    <property type="nucleotide sequence ID" value="NZ_BNEE01000006.1"/>
</dbReference>
<evidence type="ECO:0000313" key="11">
    <source>
        <dbReference type="Proteomes" id="UP000600026"/>
    </source>
</evidence>
<keyword evidence="4" id="KW-0378">Hydrolase</keyword>
<evidence type="ECO:0000256" key="1">
    <source>
        <dbReference type="ARBA" id="ARBA00001231"/>
    </source>
</evidence>
<dbReference type="PROSITE" id="PS51257">
    <property type="entry name" value="PROKAR_LIPOPROTEIN"/>
    <property type="match status" value="1"/>
</dbReference>
<reference evidence="10" key="1">
    <citation type="submission" date="2020-09" db="EMBL/GenBank/DDBJ databases">
        <title>Whole genome shotgun sequence of Streptomyces xanthophaeus NBRC 12829.</title>
        <authorList>
            <person name="Komaki H."/>
            <person name="Tamura T."/>
        </authorList>
    </citation>
    <scope>NUCLEOTIDE SEQUENCE</scope>
    <source>
        <strain evidence="10">NBRC 12829</strain>
    </source>
</reference>
<comment type="catalytic activity">
    <reaction evidence="1">
        <text>Hydrolysis of terminal non-reducing N-acetyl-D-hexosamine residues in N-acetyl-beta-D-hexosaminides.</text>
        <dbReference type="EC" id="3.2.1.52"/>
    </reaction>
</comment>
<dbReference type="Proteomes" id="UP000600026">
    <property type="component" value="Unassembled WGS sequence"/>
</dbReference>
<dbReference type="AlphaFoldDB" id="A0A919H324"/>
<comment type="caution">
    <text evidence="10">The sequence shown here is derived from an EMBL/GenBank/DDBJ whole genome shotgun (WGS) entry which is preliminary data.</text>
</comment>
<dbReference type="EMBL" id="BNEE01000006">
    <property type="protein sequence ID" value="GHI89547.1"/>
    <property type="molecule type" value="Genomic_DNA"/>
</dbReference>
<evidence type="ECO:0000256" key="6">
    <source>
        <dbReference type="PIRSR" id="PIRSR625705-1"/>
    </source>
</evidence>
<feature type="signal peptide" evidence="7">
    <location>
        <begin position="1"/>
        <end position="29"/>
    </location>
</feature>
<dbReference type="InterPro" id="IPR015883">
    <property type="entry name" value="Glyco_hydro_20_cat"/>
</dbReference>
<dbReference type="SUPFAM" id="SSF55545">
    <property type="entry name" value="beta-N-acetylhexosaminidase-like domain"/>
    <property type="match status" value="1"/>
</dbReference>
<dbReference type="PRINTS" id="PR00738">
    <property type="entry name" value="GLHYDRLASE20"/>
</dbReference>
<feature type="chain" id="PRO_5039549921" description="beta-N-acetylhexosaminidase" evidence="7">
    <location>
        <begin position="30"/>
        <end position="536"/>
    </location>
</feature>
<keyword evidence="5" id="KW-0326">Glycosidase</keyword>
<name>A0A919H324_9ACTN</name>
<proteinExistence type="inferred from homology"/>
<dbReference type="GO" id="GO:0030203">
    <property type="term" value="P:glycosaminoglycan metabolic process"/>
    <property type="evidence" value="ECO:0007669"/>
    <property type="project" value="TreeGrafter"/>
</dbReference>
<gene>
    <name evidence="10" type="ORF">Sxan_69110</name>
</gene>
<feature type="domain" description="Beta-hexosaminidase bacterial type N-terminal" evidence="9">
    <location>
        <begin position="54"/>
        <end position="178"/>
    </location>
</feature>
<dbReference type="PANTHER" id="PTHR22600:SF57">
    <property type="entry name" value="BETA-N-ACETYLHEXOSAMINIDASE"/>
    <property type="match status" value="1"/>
</dbReference>
<dbReference type="InterPro" id="IPR017853">
    <property type="entry name" value="GH"/>
</dbReference>
<sequence>MRVLRRTLGTLLGPLGPLLLGVAPLLATACTAAHGDDARPGDRRPAAVLAPYERLLPAPLSAQAQGPGYAFGAGTVIRTGHGSGEEVRQVGELLAEQLRGPSGLPLPVVDGAEGDGIRLRLDEDAEGVGDEGYRLESRPGGVTLTARTPAGLFRAGQTLRQLVPVAGPGTVPGGTVTDRPRFAYRGAMIDVARHFFTVEQVKRYIDQLAQYKVNTLHVHLTDDQGWRLAVDSWPRLAEHGGGSEVGGGPGGYWSKADYRELVAYAGQRYVDVVPEIDMPGHVNAALASYAELNCDGKAPERYTGTKVGFSSLCVGKERTYEFIDEVLGELAELTPGRYLHIGGDEAHSTPAADYAAFMDRAQAVVGRHGKKVMAWHQLAAARPAEDAVLQYWGHDKTPAAEKAAVAAAAKAGHPVILSPADRLYLDMKYDAQTKPGLAWAGYVPVERSYSWDPGSYLAGVPESAVLGVEAPLWTETVATRGDLELMAFPRVLSLAELGWSHGPRDWASYRERLAAQGPRLDAQDVSYYRAPDVPWS</sequence>
<dbReference type="InterPro" id="IPR015882">
    <property type="entry name" value="HEX_bac_N"/>
</dbReference>
<evidence type="ECO:0000256" key="3">
    <source>
        <dbReference type="ARBA" id="ARBA00012663"/>
    </source>
</evidence>
<keyword evidence="11" id="KW-1185">Reference proteome</keyword>
<dbReference type="Pfam" id="PF00728">
    <property type="entry name" value="Glyco_hydro_20"/>
    <property type="match status" value="1"/>
</dbReference>
<dbReference type="InterPro" id="IPR025705">
    <property type="entry name" value="Beta_hexosaminidase_sua/sub"/>
</dbReference>
<dbReference type="CDD" id="cd06568">
    <property type="entry name" value="GH20_SpHex_like"/>
    <property type="match status" value="1"/>
</dbReference>
<feature type="domain" description="Glycoside hydrolase family 20 catalytic" evidence="8">
    <location>
        <begin position="182"/>
        <end position="501"/>
    </location>
</feature>
<dbReference type="InterPro" id="IPR029018">
    <property type="entry name" value="Hex-like_dom2"/>
</dbReference>
<dbReference type="OrthoDB" id="9763537at2"/>